<gene>
    <name evidence="1" type="ORF">TTAC_LOCUS9257</name>
</gene>
<dbReference type="AlphaFoldDB" id="A0A0R3X6W7"/>
<keyword evidence="2" id="KW-1185">Reference proteome</keyword>
<accession>A0A0R3X6W7</accession>
<proteinExistence type="predicted"/>
<dbReference type="Proteomes" id="UP000274429">
    <property type="component" value="Unassembled WGS sequence"/>
</dbReference>
<organism evidence="3">
    <name type="scientific">Hydatigena taeniaeformis</name>
    <name type="common">Feline tapeworm</name>
    <name type="synonym">Taenia taeniaeformis</name>
    <dbReference type="NCBI Taxonomy" id="6205"/>
    <lineage>
        <taxon>Eukaryota</taxon>
        <taxon>Metazoa</taxon>
        <taxon>Spiralia</taxon>
        <taxon>Lophotrochozoa</taxon>
        <taxon>Platyhelminthes</taxon>
        <taxon>Cestoda</taxon>
        <taxon>Eucestoda</taxon>
        <taxon>Cyclophyllidea</taxon>
        <taxon>Taeniidae</taxon>
        <taxon>Hydatigera</taxon>
    </lineage>
</organism>
<evidence type="ECO:0000313" key="2">
    <source>
        <dbReference type="Proteomes" id="UP000274429"/>
    </source>
</evidence>
<protein>
    <submittedName>
        <fullName evidence="3">LRRCT domain-containing protein</fullName>
    </submittedName>
</protein>
<reference evidence="3" key="1">
    <citation type="submission" date="2017-02" db="UniProtKB">
        <authorList>
            <consortium name="WormBaseParasite"/>
        </authorList>
    </citation>
    <scope>IDENTIFICATION</scope>
</reference>
<evidence type="ECO:0000313" key="1">
    <source>
        <dbReference type="EMBL" id="VDM34017.1"/>
    </source>
</evidence>
<name>A0A0R3X6W7_HYDTA</name>
<evidence type="ECO:0000313" key="3">
    <source>
        <dbReference type="WBParaSite" id="TTAC_0000927201-mRNA-1"/>
    </source>
</evidence>
<sequence length="176" mass="19356">MCVERVTNNGRKCNDKVMLGLQTQIPLIREEVSSSVCDEVIDLELPMSPQSDGVCTLLTLLSFYSLRPHFFTEHRGGILAGLSCRCTTSYWTGTLLSNTLQRLMPLTCAAATVASPLEGIGKESYGYLSLHLPGCLQSFDIIHLSGNLDNLFITDRGHPFLNSTVHATNQDLACEY</sequence>
<reference evidence="1 2" key="2">
    <citation type="submission" date="2018-11" db="EMBL/GenBank/DDBJ databases">
        <authorList>
            <consortium name="Pathogen Informatics"/>
        </authorList>
    </citation>
    <scope>NUCLEOTIDE SEQUENCE [LARGE SCALE GENOMIC DNA]</scope>
</reference>
<dbReference type="EMBL" id="UYWX01020736">
    <property type="protein sequence ID" value="VDM34017.1"/>
    <property type="molecule type" value="Genomic_DNA"/>
</dbReference>
<dbReference type="WBParaSite" id="TTAC_0000927201-mRNA-1">
    <property type="protein sequence ID" value="TTAC_0000927201-mRNA-1"/>
    <property type="gene ID" value="TTAC_0000927201"/>
</dbReference>